<dbReference type="Pfam" id="PF01544">
    <property type="entry name" value="CorA"/>
    <property type="match status" value="1"/>
</dbReference>
<protein>
    <submittedName>
        <fullName evidence="12">Zinc transport protein ZntB</fullName>
    </submittedName>
</protein>
<evidence type="ECO:0000313" key="13">
    <source>
        <dbReference type="Proteomes" id="UP000201838"/>
    </source>
</evidence>
<comment type="similarity">
    <text evidence="2">Belongs to the CorA metal ion transporter (MIT) (TC 1.A.35) family.</text>
</comment>
<reference evidence="13" key="1">
    <citation type="submission" date="2017-05" db="EMBL/GenBank/DDBJ databases">
        <authorList>
            <person name="Rodrigo-Torres L."/>
            <person name="Arahal R. D."/>
            <person name="Lucena T."/>
        </authorList>
    </citation>
    <scope>NUCLEOTIDE SEQUENCE [LARGE SCALE GENOMIC DNA]</scope>
    <source>
        <strain evidence="13">CECT 8489</strain>
    </source>
</reference>
<keyword evidence="10 11" id="KW-0472">Membrane</keyword>
<feature type="transmembrane region" description="Helical" evidence="11">
    <location>
        <begin position="298"/>
        <end position="321"/>
    </location>
</feature>
<evidence type="ECO:0000256" key="8">
    <source>
        <dbReference type="ARBA" id="ARBA00022989"/>
    </source>
</evidence>
<dbReference type="Gene3D" id="1.20.58.340">
    <property type="entry name" value="Magnesium transport protein CorA, transmembrane region"/>
    <property type="match status" value="2"/>
</dbReference>
<evidence type="ECO:0000256" key="5">
    <source>
        <dbReference type="ARBA" id="ARBA00022519"/>
    </source>
</evidence>
<keyword evidence="5" id="KW-0997">Cell inner membrane</keyword>
<dbReference type="Proteomes" id="UP000201838">
    <property type="component" value="Unassembled WGS sequence"/>
</dbReference>
<evidence type="ECO:0000256" key="6">
    <source>
        <dbReference type="ARBA" id="ARBA00022692"/>
    </source>
</evidence>
<evidence type="ECO:0000256" key="4">
    <source>
        <dbReference type="ARBA" id="ARBA00022475"/>
    </source>
</evidence>
<evidence type="ECO:0000313" key="12">
    <source>
        <dbReference type="EMBL" id="SMX23065.1"/>
    </source>
</evidence>
<sequence length="324" mass="35799">MDQLVQHAFRLGGNAADARLGDEAAMAEALKSPEAAWVHLRVTEDGAARWLAKHLDYLDHSISDALLAQATRPRVRGSDGGALVILRGVNPNPEQEPNDMVSVRLWLDPARILSVSVRDLEAVSDMAERFEKGVGPTRVGDFLCQMVDLIGVEIDEALVRLDDETSALEEVDLEDDNLSVRARITSARRTAVAFRRHIAAQRDALTALRNSDLDWLEQKDRNRLGEAADRTTRMVETLDEIRERLHVIKDDLGSTQAERLNRNLYVLSIISVVFLPLGVVAGVFGVNLGGIPGAAWDGAFWVFCAILFGMIALQLVLLRLLRLI</sequence>
<evidence type="ECO:0000256" key="11">
    <source>
        <dbReference type="SAM" id="Phobius"/>
    </source>
</evidence>
<dbReference type="InterPro" id="IPR002523">
    <property type="entry name" value="MgTranspt_CorA/ZnTranspt_ZntB"/>
</dbReference>
<dbReference type="OrthoDB" id="9803484at2"/>
<accession>A0A238IYX1</accession>
<comment type="subcellular location">
    <subcellularLocation>
        <location evidence="1">Cell membrane</location>
        <topology evidence="1">Multi-pass membrane protein</topology>
    </subcellularLocation>
</comment>
<keyword evidence="7" id="KW-0862">Zinc</keyword>
<dbReference type="InterPro" id="IPR045861">
    <property type="entry name" value="CorA_cytoplasmic_dom"/>
</dbReference>
<dbReference type="RefSeq" id="WP_093973006.1">
    <property type="nucleotide sequence ID" value="NZ_FXXQ01000002.1"/>
</dbReference>
<evidence type="ECO:0000256" key="9">
    <source>
        <dbReference type="ARBA" id="ARBA00023065"/>
    </source>
</evidence>
<keyword evidence="3" id="KW-0813">Transport</keyword>
<name>A0A238IYX1_9RHOB</name>
<keyword evidence="13" id="KW-1185">Reference proteome</keyword>
<dbReference type="EMBL" id="FXXQ01000002">
    <property type="protein sequence ID" value="SMX23065.1"/>
    <property type="molecule type" value="Genomic_DNA"/>
</dbReference>
<dbReference type="AlphaFoldDB" id="A0A238IYX1"/>
<dbReference type="GO" id="GO:0050897">
    <property type="term" value="F:cobalt ion binding"/>
    <property type="evidence" value="ECO:0007669"/>
    <property type="project" value="TreeGrafter"/>
</dbReference>
<dbReference type="GO" id="GO:0015095">
    <property type="term" value="F:magnesium ion transmembrane transporter activity"/>
    <property type="evidence" value="ECO:0007669"/>
    <property type="project" value="TreeGrafter"/>
</dbReference>
<organism evidence="12 13">
    <name type="scientific">Boseongicola aestuarii</name>
    <dbReference type="NCBI Taxonomy" id="1470561"/>
    <lineage>
        <taxon>Bacteria</taxon>
        <taxon>Pseudomonadati</taxon>
        <taxon>Pseudomonadota</taxon>
        <taxon>Alphaproteobacteria</taxon>
        <taxon>Rhodobacterales</taxon>
        <taxon>Paracoccaceae</taxon>
        <taxon>Boseongicola</taxon>
    </lineage>
</organism>
<keyword evidence="4" id="KW-1003">Cell membrane</keyword>
<gene>
    <name evidence="12" type="primary">zntB</name>
    <name evidence="12" type="ORF">BOA8489_01167</name>
</gene>
<dbReference type="InterPro" id="IPR045863">
    <property type="entry name" value="CorA_TM1_TM2"/>
</dbReference>
<dbReference type="PANTHER" id="PTHR46494">
    <property type="entry name" value="CORA FAMILY METAL ION TRANSPORTER (EUROFUNG)"/>
    <property type="match status" value="1"/>
</dbReference>
<evidence type="ECO:0000256" key="1">
    <source>
        <dbReference type="ARBA" id="ARBA00004651"/>
    </source>
</evidence>
<dbReference type="SUPFAM" id="SSF143865">
    <property type="entry name" value="CorA soluble domain-like"/>
    <property type="match status" value="1"/>
</dbReference>
<evidence type="ECO:0000256" key="3">
    <source>
        <dbReference type="ARBA" id="ARBA00022448"/>
    </source>
</evidence>
<evidence type="ECO:0000256" key="7">
    <source>
        <dbReference type="ARBA" id="ARBA00022833"/>
    </source>
</evidence>
<keyword evidence="6 11" id="KW-0812">Transmembrane</keyword>
<evidence type="ECO:0000256" key="10">
    <source>
        <dbReference type="ARBA" id="ARBA00023136"/>
    </source>
</evidence>
<dbReference type="GO" id="GO:0015087">
    <property type="term" value="F:cobalt ion transmembrane transporter activity"/>
    <property type="evidence" value="ECO:0007669"/>
    <property type="project" value="TreeGrafter"/>
</dbReference>
<dbReference type="SUPFAM" id="SSF144083">
    <property type="entry name" value="Magnesium transport protein CorA, transmembrane region"/>
    <property type="match status" value="1"/>
</dbReference>
<feature type="transmembrane region" description="Helical" evidence="11">
    <location>
        <begin position="264"/>
        <end position="286"/>
    </location>
</feature>
<dbReference type="GO" id="GO:0005886">
    <property type="term" value="C:plasma membrane"/>
    <property type="evidence" value="ECO:0007669"/>
    <property type="project" value="UniProtKB-SubCell"/>
</dbReference>
<dbReference type="CDD" id="cd12833">
    <property type="entry name" value="ZntB-like_1"/>
    <property type="match status" value="1"/>
</dbReference>
<proteinExistence type="inferred from homology"/>
<evidence type="ECO:0000256" key="2">
    <source>
        <dbReference type="ARBA" id="ARBA00009765"/>
    </source>
</evidence>
<dbReference type="Gene3D" id="3.30.460.20">
    <property type="entry name" value="CorA soluble domain-like"/>
    <property type="match status" value="1"/>
</dbReference>
<keyword evidence="9" id="KW-0406">Ion transport</keyword>
<dbReference type="PANTHER" id="PTHR46494:SF3">
    <property type="entry name" value="ZINC TRANSPORT PROTEIN ZNTB"/>
    <property type="match status" value="1"/>
</dbReference>
<dbReference type="GO" id="GO:0000287">
    <property type="term" value="F:magnesium ion binding"/>
    <property type="evidence" value="ECO:0007669"/>
    <property type="project" value="TreeGrafter"/>
</dbReference>
<keyword evidence="8 11" id="KW-1133">Transmembrane helix</keyword>